<protein>
    <submittedName>
        <fullName evidence="3">Uncharacterized protein</fullName>
    </submittedName>
</protein>
<dbReference type="EMBL" id="CAXIEN010000093">
    <property type="protein sequence ID" value="CAL1276416.1"/>
    <property type="molecule type" value="Genomic_DNA"/>
</dbReference>
<keyword evidence="2" id="KW-0472">Membrane</keyword>
<evidence type="ECO:0000256" key="2">
    <source>
        <dbReference type="SAM" id="Phobius"/>
    </source>
</evidence>
<reference evidence="3 4" key="1">
    <citation type="submission" date="2024-04" db="EMBL/GenBank/DDBJ databases">
        <authorList>
            <person name="Rising A."/>
            <person name="Reimegard J."/>
            <person name="Sonavane S."/>
            <person name="Akerstrom W."/>
            <person name="Nylinder S."/>
            <person name="Hedman E."/>
            <person name="Kallberg Y."/>
        </authorList>
    </citation>
    <scope>NUCLEOTIDE SEQUENCE [LARGE SCALE GENOMIC DNA]</scope>
</reference>
<name>A0AAV1ZXA9_9ARAC</name>
<comment type="caution">
    <text evidence="3">The sequence shown here is derived from an EMBL/GenBank/DDBJ whole genome shotgun (WGS) entry which is preliminary data.</text>
</comment>
<sequence length="204" mass="23502">MKMGRDIWMNPPSYQATSTTSCLYQSSSHPRYRKRDSLETRWTLNSSKSKSTHRRISSRSLTVWSQLMNLTSKFRSQSVLTIIMDTFVYLVVIVACIACYANSLDGEFVHDDLVSITMNPDVIGENPLKWNQRISFIYDLQNCSLDCLIRICAEGTAISDYPSEKSALKREKLDRYDVKPVPLADTPSTGEPWIETSPRWRRFK</sequence>
<gene>
    <name evidence="3" type="ORF">LARSCL_LOCUS8634</name>
</gene>
<feature type="transmembrane region" description="Helical" evidence="2">
    <location>
        <begin position="79"/>
        <end position="103"/>
    </location>
</feature>
<accession>A0AAV1ZXA9</accession>
<evidence type="ECO:0000313" key="4">
    <source>
        <dbReference type="Proteomes" id="UP001497382"/>
    </source>
</evidence>
<evidence type="ECO:0000256" key="1">
    <source>
        <dbReference type="SAM" id="MobiDB-lite"/>
    </source>
</evidence>
<keyword evidence="2" id="KW-0812">Transmembrane</keyword>
<organism evidence="3 4">
    <name type="scientific">Larinioides sclopetarius</name>
    <dbReference type="NCBI Taxonomy" id="280406"/>
    <lineage>
        <taxon>Eukaryota</taxon>
        <taxon>Metazoa</taxon>
        <taxon>Ecdysozoa</taxon>
        <taxon>Arthropoda</taxon>
        <taxon>Chelicerata</taxon>
        <taxon>Arachnida</taxon>
        <taxon>Araneae</taxon>
        <taxon>Araneomorphae</taxon>
        <taxon>Entelegynae</taxon>
        <taxon>Araneoidea</taxon>
        <taxon>Araneidae</taxon>
        <taxon>Larinioides</taxon>
    </lineage>
</organism>
<dbReference type="AlphaFoldDB" id="A0AAV1ZXA9"/>
<keyword evidence="2" id="KW-1133">Transmembrane helix</keyword>
<dbReference type="PROSITE" id="PS51257">
    <property type="entry name" value="PROKAR_LIPOPROTEIN"/>
    <property type="match status" value="1"/>
</dbReference>
<feature type="region of interest" description="Disordered" evidence="1">
    <location>
        <begin position="180"/>
        <end position="204"/>
    </location>
</feature>
<dbReference type="Proteomes" id="UP001497382">
    <property type="component" value="Unassembled WGS sequence"/>
</dbReference>
<evidence type="ECO:0000313" key="3">
    <source>
        <dbReference type="EMBL" id="CAL1276416.1"/>
    </source>
</evidence>
<keyword evidence="4" id="KW-1185">Reference proteome</keyword>
<proteinExistence type="predicted"/>